<feature type="transmembrane region" description="Helical" evidence="6">
    <location>
        <begin position="134"/>
        <end position="156"/>
    </location>
</feature>
<protein>
    <submittedName>
        <fullName evidence="8">Putative membrane protein</fullName>
    </submittedName>
</protein>
<feature type="transmembrane region" description="Helical" evidence="6">
    <location>
        <begin position="224"/>
        <end position="244"/>
    </location>
</feature>
<organism evidence="8 9">
    <name type="scientific">Fannyhessea vaginae DSM 15829</name>
    <dbReference type="NCBI Taxonomy" id="525256"/>
    <lineage>
        <taxon>Bacteria</taxon>
        <taxon>Bacillati</taxon>
        <taxon>Actinomycetota</taxon>
        <taxon>Coriobacteriia</taxon>
        <taxon>Coriobacteriales</taxon>
        <taxon>Atopobiaceae</taxon>
        <taxon>Fannyhessea</taxon>
    </lineage>
</organism>
<evidence type="ECO:0000259" key="7">
    <source>
        <dbReference type="Pfam" id="PF00892"/>
    </source>
</evidence>
<keyword evidence="3 6" id="KW-0812">Transmembrane</keyword>
<dbReference type="AlphaFoldDB" id="F1T3S6"/>
<dbReference type="Proteomes" id="UP000005947">
    <property type="component" value="Unassembled WGS sequence"/>
</dbReference>
<dbReference type="eggNOG" id="COG0697">
    <property type="taxonomic scope" value="Bacteria"/>
</dbReference>
<feature type="transmembrane region" description="Helical" evidence="6">
    <location>
        <begin position="109"/>
        <end position="128"/>
    </location>
</feature>
<feature type="domain" description="EamA" evidence="7">
    <location>
        <begin position="43"/>
        <end position="183"/>
    </location>
</feature>
<feature type="transmembrane region" description="Helical" evidence="6">
    <location>
        <begin position="41"/>
        <end position="57"/>
    </location>
</feature>
<accession>F1T3S6</accession>
<evidence type="ECO:0000256" key="5">
    <source>
        <dbReference type="ARBA" id="ARBA00023136"/>
    </source>
</evidence>
<gene>
    <name evidence="8" type="ORF">HMPREF0091_10317</name>
</gene>
<dbReference type="EMBL" id="ACGK02000001">
    <property type="protein sequence ID" value="EGF23370.1"/>
    <property type="molecule type" value="Genomic_DNA"/>
</dbReference>
<evidence type="ECO:0000256" key="1">
    <source>
        <dbReference type="ARBA" id="ARBA00004141"/>
    </source>
</evidence>
<evidence type="ECO:0000256" key="4">
    <source>
        <dbReference type="ARBA" id="ARBA00022989"/>
    </source>
</evidence>
<proteinExistence type="inferred from homology"/>
<dbReference type="InterPro" id="IPR037185">
    <property type="entry name" value="EmrE-like"/>
</dbReference>
<reference evidence="8 9" key="1">
    <citation type="submission" date="2011-02" db="EMBL/GenBank/DDBJ databases">
        <authorList>
            <person name="Muzny D."/>
            <person name="Qin X."/>
            <person name="Buhay C."/>
            <person name="Dugan-Rocha S."/>
            <person name="Ding Y."/>
            <person name="Chen G."/>
            <person name="Hawes A."/>
            <person name="Holder M."/>
            <person name="Jhangiani S."/>
            <person name="Johnson A."/>
            <person name="Khan Z."/>
            <person name="Li Z."/>
            <person name="Liu W."/>
            <person name="Liu X."/>
            <person name="Perez L."/>
            <person name="Shen H."/>
            <person name="Wang Q."/>
            <person name="Watt J."/>
            <person name="Xi L."/>
            <person name="Xin Y."/>
            <person name="Zhou J."/>
            <person name="Deng J."/>
            <person name="Jiang H."/>
            <person name="Liu Y."/>
            <person name="Qu J."/>
            <person name="Song X.-Z."/>
            <person name="Zhang L."/>
            <person name="Villasana D."/>
            <person name="Johnson A."/>
            <person name="Liu J."/>
            <person name="Liyanage D."/>
            <person name="Lorensuhewa L."/>
            <person name="Robinson T."/>
            <person name="Song A."/>
            <person name="Song B.-B."/>
            <person name="Dinh H."/>
            <person name="Thornton R."/>
            <person name="Coyle M."/>
            <person name="Francisco L."/>
            <person name="Jackson L."/>
            <person name="Javaid M."/>
            <person name="Korchina V."/>
            <person name="Kovar C."/>
            <person name="Mata R."/>
            <person name="Mathew T."/>
            <person name="Ngo R."/>
            <person name="Nguyen L."/>
            <person name="Nguyen N."/>
            <person name="Okwuonu G."/>
            <person name="Ongeri F."/>
            <person name="Pham C."/>
            <person name="Simmons D."/>
            <person name="Wilczek-Boney K."/>
            <person name="Hale W."/>
            <person name="Jakkamsetti A."/>
            <person name="Pham P."/>
            <person name="Ruth R."/>
            <person name="San Lucas F."/>
            <person name="Warren J."/>
            <person name="Zhang J."/>
            <person name="Zhao Z."/>
            <person name="Zhou C."/>
            <person name="Zhu D."/>
            <person name="Lee S."/>
            <person name="Bess C."/>
            <person name="Blankenburg K."/>
            <person name="Forbes L."/>
            <person name="Fu Q."/>
            <person name="Gubbala S."/>
            <person name="Hirani K."/>
            <person name="Jayaseelan J.C."/>
            <person name="Lara F."/>
            <person name="Munidasa M."/>
            <person name="Palculict T."/>
            <person name="Patil S."/>
            <person name="Pu L.-L."/>
            <person name="Saada N."/>
            <person name="Tang L."/>
            <person name="Weissenberger G."/>
            <person name="Zhu Y."/>
            <person name="Hemphill L."/>
            <person name="Shang Y."/>
            <person name="Youmans B."/>
            <person name="Ayvaz T."/>
            <person name="Ross M."/>
            <person name="Santibanez J."/>
            <person name="Aqrawi P."/>
            <person name="Gross S."/>
            <person name="Joshi V."/>
            <person name="Fowler G."/>
            <person name="Nazareth L."/>
            <person name="Reid J."/>
            <person name="Worley K."/>
            <person name="Petrosino J."/>
            <person name="Highlander S."/>
            <person name="Gibbs R."/>
        </authorList>
    </citation>
    <scope>NUCLEOTIDE SEQUENCE [LARGE SCALE GENOMIC DNA]</scope>
    <source>
        <strain evidence="8 9">DSM 15829</strain>
    </source>
</reference>
<feature type="transmembrane region" description="Helical" evidence="6">
    <location>
        <begin position="256"/>
        <end position="274"/>
    </location>
</feature>
<evidence type="ECO:0000313" key="9">
    <source>
        <dbReference type="Proteomes" id="UP000005947"/>
    </source>
</evidence>
<sequence>MNALTEHVEEHRSHGWRPLCVAHYTDKLHSNFIRFKAQHRLAYGIVLTLLGGSLWGMNATLSKVIMDTYAVTPMWLACVREIFTAILFLGLASRQTPRQLRDALHSKHALIMMVVMAFDVILLSQVSYLEAIFWTNSATATILQNLGVVLVMLYVCVTNKRLPRRREAWGLCLAVVGTYFISTGGDPTQLKLPLEGLAWGMACATAAAILAIQPIKLMNRYGNFVVNGLAFLCAGLMLACYVQPWNSIPHFGVTGTLYLVFTVVLGTFGAYALFLEGVKEVGSVKGVMLGTSEPLAATISTALVMGTMFSPGELFGFALIIIMVFLTA</sequence>
<dbReference type="SUPFAM" id="SSF103481">
    <property type="entry name" value="Multidrug resistance efflux transporter EmrE"/>
    <property type="match status" value="2"/>
</dbReference>
<feature type="transmembrane region" description="Helical" evidence="6">
    <location>
        <begin position="168"/>
        <end position="184"/>
    </location>
</feature>
<dbReference type="InterPro" id="IPR050638">
    <property type="entry name" value="AA-Vitamin_Transporters"/>
</dbReference>
<feature type="transmembrane region" description="Helical" evidence="6">
    <location>
        <begin position="196"/>
        <end position="212"/>
    </location>
</feature>
<keyword evidence="5 6" id="KW-0472">Membrane</keyword>
<dbReference type="GO" id="GO:0016020">
    <property type="term" value="C:membrane"/>
    <property type="evidence" value="ECO:0007669"/>
    <property type="project" value="UniProtKB-SubCell"/>
</dbReference>
<dbReference type="Pfam" id="PF00892">
    <property type="entry name" value="EamA"/>
    <property type="match status" value="2"/>
</dbReference>
<name>F1T3S6_9ACTN</name>
<evidence type="ECO:0000256" key="2">
    <source>
        <dbReference type="ARBA" id="ARBA00007362"/>
    </source>
</evidence>
<dbReference type="PANTHER" id="PTHR32322:SF2">
    <property type="entry name" value="EAMA DOMAIN-CONTAINING PROTEIN"/>
    <property type="match status" value="1"/>
</dbReference>
<comment type="caution">
    <text evidence="8">The sequence shown here is derived from an EMBL/GenBank/DDBJ whole genome shotgun (WGS) entry which is preliminary data.</text>
</comment>
<feature type="domain" description="EamA" evidence="7">
    <location>
        <begin position="196"/>
        <end position="327"/>
    </location>
</feature>
<evidence type="ECO:0000313" key="8">
    <source>
        <dbReference type="EMBL" id="EGF23370.1"/>
    </source>
</evidence>
<feature type="transmembrane region" description="Helical" evidence="6">
    <location>
        <begin position="69"/>
        <end position="89"/>
    </location>
</feature>
<feature type="transmembrane region" description="Helical" evidence="6">
    <location>
        <begin position="295"/>
        <end position="326"/>
    </location>
</feature>
<evidence type="ECO:0000256" key="3">
    <source>
        <dbReference type="ARBA" id="ARBA00022692"/>
    </source>
</evidence>
<dbReference type="InterPro" id="IPR000620">
    <property type="entry name" value="EamA_dom"/>
</dbReference>
<keyword evidence="4 6" id="KW-1133">Transmembrane helix</keyword>
<keyword evidence="9" id="KW-1185">Reference proteome</keyword>
<comment type="similarity">
    <text evidence="2">Belongs to the EamA transporter family.</text>
</comment>
<dbReference type="PANTHER" id="PTHR32322">
    <property type="entry name" value="INNER MEMBRANE TRANSPORTER"/>
    <property type="match status" value="1"/>
</dbReference>
<comment type="subcellular location">
    <subcellularLocation>
        <location evidence="1">Membrane</location>
        <topology evidence="1">Multi-pass membrane protein</topology>
    </subcellularLocation>
</comment>
<evidence type="ECO:0000256" key="6">
    <source>
        <dbReference type="SAM" id="Phobius"/>
    </source>
</evidence>